<dbReference type="PATRIC" id="fig|224911.5.peg.1414"/>
<name>Q89UQ1_BRADU</name>
<evidence type="ECO:0000256" key="1">
    <source>
        <dbReference type="SAM" id="MobiDB-lite"/>
    </source>
</evidence>
<dbReference type="InParanoid" id="Q89UQ1"/>
<dbReference type="AlphaFoldDB" id="Q89UQ1"/>
<feature type="region of interest" description="Disordered" evidence="1">
    <location>
        <begin position="258"/>
        <end position="300"/>
    </location>
</feature>
<evidence type="ECO:0000313" key="3">
    <source>
        <dbReference type="Proteomes" id="UP000002526"/>
    </source>
</evidence>
<dbReference type="HOGENOM" id="CLU_665103_0_0_5"/>
<keyword evidence="3" id="KW-1185">Reference proteome</keyword>
<proteinExistence type="predicted"/>
<protein>
    <submittedName>
        <fullName evidence="2">Blr1360 protein</fullName>
    </submittedName>
</protein>
<reference evidence="3" key="1">
    <citation type="journal article" date="2002" name="DNA Res.">
        <title>Complete genomic sequence of nitrogen-fixing symbiotic bacterium Bradyrhizobium japonicum USDA110.</title>
        <authorList>
            <person name="Kaneko T."/>
            <person name="Nakamura Y."/>
            <person name="Sato S."/>
            <person name="Minamisawa K."/>
            <person name="Uchiumi T."/>
            <person name="Sasamoto S."/>
            <person name="Watanabe A."/>
            <person name="Idesawa K."/>
            <person name="Iriguchi M."/>
            <person name="Kawashima K."/>
            <person name="Kohara M."/>
            <person name="Matsumoto M."/>
            <person name="Shimpo S."/>
            <person name="Tsuruoka H."/>
            <person name="Wada T."/>
            <person name="Yamada M."/>
            <person name="Tabata S."/>
        </authorList>
    </citation>
    <scope>NUCLEOTIDE SEQUENCE [LARGE SCALE GENOMIC DNA]</scope>
    <source>
        <strain evidence="3">JCM 10833 / BCRC 13528 / IAM 13628 / NBRC 14792 / USDA 110</strain>
    </source>
</reference>
<dbReference type="EMBL" id="BA000040">
    <property type="protein sequence ID" value="BAC46625.1"/>
    <property type="molecule type" value="Genomic_DNA"/>
</dbReference>
<dbReference type="Proteomes" id="UP000002526">
    <property type="component" value="Chromosome"/>
</dbReference>
<dbReference type="InterPro" id="IPR011050">
    <property type="entry name" value="Pectin_lyase_fold/virulence"/>
</dbReference>
<accession>Q89UQ1</accession>
<sequence length="413" mass="37906">MCRTCITVHRNPRLRHRAHCAGVQSANDASRSPALPRSLRPRLFVTTRLRPPSCLSIGQTSLRLGARRCAALASVAVMASFFGLSGAARAATLVVTSTADSGAGSLRGEIVSATSGDTILFQVSGTITLLSELPIITKNITIDGNGNNPTISGAGTYRPFFIGDAGTTGSTYSVTLKSLTIANAVAQGGAGLGSGAGAGLGGAVFVSSNGALTLSNVAVSNTQAKGGGVVDNFGEVGGGGGMGGKSYPLTPAGGGGLFVGSDANSSGTAGGSSGGVHNGGSGPQTGGAGGFASGGGGGSSGGGPVAGGAGGFGGGGANAGGATTGGSGGYGGGGGSAAGLSTSTGGAGGFGGGGGGGITAAGSGGFGAGNGGSGGTGSNSGGGGLGAGGAIFVQSGGTVAVQGDLSNALTHSR</sequence>
<dbReference type="eggNOG" id="COG2931">
    <property type="taxonomic scope" value="Bacteria"/>
</dbReference>
<dbReference type="KEGG" id="bja:blr1360"/>
<gene>
    <name evidence="2" type="ordered locus">blr1360</name>
</gene>
<feature type="compositionally biased region" description="Gly residues" evidence="1">
    <location>
        <begin position="268"/>
        <end position="300"/>
    </location>
</feature>
<evidence type="ECO:0000313" key="2">
    <source>
        <dbReference type="EMBL" id="BAC46625.1"/>
    </source>
</evidence>
<dbReference type="SUPFAM" id="SSF51126">
    <property type="entry name" value="Pectin lyase-like"/>
    <property type="match status" value="1"/>
</dbReference>
<dbReference type="EnsemblBacteria" id="BAC46625">
    <property type="protein sequence ID" value="BAC46625"/>
    <property type="gene ID" value="BAC46625"/>
</dbReference>
<dbReference type="OrthoDB" id="7872833at2"/>
<organism evidence="2 3">
    <name type="scientific">Bradyrhizobium diazoefficiens (strain JCM 10833 / BCRC 13528 / IAM 13628 / NBRC 14792 / USDA 110)</name>
    <dbReference type="NCBI Taxonomy" id="224911"/>
    <lineage>
        <taxon>Bacteria</taxon>
        <taxon>Pseudomonadati</taxon>
        <taxon>Pseudomonadota</taxon>
        <taxon>Alphaproteobacteria</taxon>
        <taxon>Hyphomicrobiales</taxon>
        <taxon>Nitrobacteraceae</taxon>
        <taxon>Bradyrhizobium</taxon>
    </lineage>
</organism>